<evidence type="ECO:0000256" key="6">
    <source>
        <dbReference type="RuleBase" id="RU004379"/>
    </source>
</evidence>
<organism evidence="7 8">
    <name type="scientific">Candidatus Liberibacter europaeus</name>
    <dbReference type="NCBI Taxonomy" id="744859"/>
    <lineage>
        <taxon>Bacteria</taxon>
        <taxon>Pseudomonadati</taxon>
        <taxon>Pseudomonadota</taxon>
        <taxon>Alphaproteobacteria</taxon>
        <taxon>Hyphomicrobiales</taxon>
        <taxon>Rhizobiaceae</taxon>
        <taxon>Liberibacter</taxon>
    </lineage>
</organism>
<evidence type="ECO:0000313" key="7">
    <source>
        <dbReference type="EMBL" id="PTL86949.1"/>
    </source>
</evidence>
<feature type="transmembrane region" description="Helical" evidence="6">
    <location>
        <begin position="134"/>
        <end position="152"/>
    </location>
</feature>
<keyword evidence="4 6" id="KW-1133">Transmembrane helix</keyword>
<comment type="caution">
    <text evidence="7">The sequence shown here is derived from an EMBL/GenBank/DDBJ whole genome shotgun (WGS) entry which is preliminary data.</text>
</comment>
<evidence type="ECO:0000256" key="3">
    <source>
        <dbReference type="ARBA" id="ARBA00022692"/>
    </source>
</evidence>
<reference evidence="8" key="1">
    <citation type="submission" date="2018-02" db="EMBL/GenBank/DDBJ databases">
        <title>Genome sequence of Candidatus Liberibacter europaeus.</title>
        <authorList>
            <person name="Frampton R.A."/>
            <person name="Thompson S.M."/>
            <person name="David C."/>
            <person name="Addison S.M."/>
            <person name="Smith G.R."/>
        </authorList>
    </citation>
    <scope>NUCLEOTIDE SEQUENCE [LARGE SCALE GENOMIC DNA]</scope>
</reference>
<dbReference type="InterPro" id="IPR006214">
    <property type="entry name" value="Bax_inhibitor_1-related"/>
</dbReference>
<proteinExistence type="inferred from homology"/>
<evidence type="ECO:0008006" key="9">
    <source>
        <dbReference type="Google" id="ProtNLM"/>
    </source>
</evidence>
<evidence type="ECO:0000256" key="2">
    <source>
        <dbReference type="ARBA" id="ARBA00010350"/>
    </source>
</evidence>
<keyword evidence="3 6" id="KW-0812">Transmembrane</keyword>
<dbReference type="EMBL" id="PSQJ01000001">
    <property type="protein sequence ID" value="PTL86949.1"/>
    <property type="molecule type" value="Genomic_DNA"/>
</dbReference>
<protein>
    <recommendedName>
        <fullName evidence="9">BAX inhibitor (BI)-1/YccA family protein</fullName>
    </recommendedName>
</protein>
<sequence>MSNRHDYKDRMVGSRGVADSAIDAGLRAYMTKVYNLMALGLVITGVVSFLVISLAVDSTASARGIVLTSFGVALYNSPLMWVIFFAPLVAVIFLQVRIHSLSAYAATMAFLLFSAIMGLSLSSVFLVYTGKSVTQTFFVTAAAFSSLSLYGYVTKRNLDSLGSFMFMGFVGILLSSIVNIFLRSSALGFTISVIGVIVFAGLTAYDTQKIKESYSEHCCEDVIGRQSVMSALSLYMDFINMFLFLLRLMGQRRD</sequence>
<feature type="transmembrane region" description="Helical" evidence="6">
    <location>
        <begin position="164"/>
        <end position="182"/>
    </location>
</feature>
<dbReference type="PANTHER" id="PTHR23291">
    <property type="entry name" value="BAX INHIBITOR-RELATED"/>
    <property type="match status" value="1"/>
</dbReference>
<accession>A0A2T4VYT5</accession>
<comment type="similarity">
    <text evidence="2 6">Belongs to the BI1 family.</text>
</comment>
<gene>
    <name evidence="7" type="ORF">C4617_00575</name>
</gene>
<comment type="subcellular location">
    <subcellularLocation>
        <location evidence="1">Membrane</location>
        <topology evidence="1">Multi-pass membrane protein</topology>
    </subcellularLocation>
</comment>
<dbReference type="Proteomes" id="UP000240811">
    <property type="component" value="Unassembled WGS sequence"/>
</dbReference>
<feature type="transmembrane region" description="Helical" evidence="6">
    <location>
        <begin position="188"/>
        <end position="207"/>
    </location>
</feature>
<name>A0A2T4VYT5_9HYPH</name>
<dbReference type="CDD" id="cd10432">
    <property type="entry name" value="BI-1-like_bacterial"/>
    <property type="match status" value="1"/>
</dbReference>
<dbReference type="PANTHER" id="PTHR23291:SF50">
    <property type="entry name" value="PROTEIN LIFEGUARD 4"/>
    <property type="match status" value="1"/>
</dbReference>
<dbReference type="Pfam" id="PF01027">
    <property type="entry name" value="Bax1-I"/>
    <property type="match status" value="1"/>
</dbReference>
<keyword evidence="5 6" id="KW-0472">Membrane</keyword>
<dbReference type="AlphaFoldDB" id="A0A2T4VYT5"/>
<feature type="transmembrane region" description="Helical" evidence="6">
    <location>
        <begin position="75"/>
        <end position="94"/>
    </location>
</feature>
<evidence type="ECO:0000256" key="1">
    <source>
        <dbReference type="ARBA" id="ARBA00004141"/>
    </source>
</evidence>
<evidence type="ECO:0000256" key="5">
    <source>
        <dbReference type="ARBA" id="ARBA00023136"/>
    </source>
</evidence>
<evidence type="ECO:0000313" key="8">
    <source>
        <dbReference type="Proteomes" id="UP000240811"/>
    </source>
</evidence>
<feature type="transmembrane region" description="Helical" evidence="6">
    <location>
        <begin position="33"/>
        <end position="55"/>
    </location>
</feature>
<evidence type="ECO:0000256" key="4">
    <source>
        <dbReference type="ARBA" id="ARBA00022989"/>
    </source>
</evidence>
<dbReference type="GO" id="GO:0005886">
    <property type="term" value="C:plasma membrane"/>
    <property type="evidence" value="ECO:0007669"/>
    <property type="project" value="TreeGrafter"/>
</dbReference>
<feature type="transmembrane region" description="Helical" evidence="6">
    <location>
        <begin position="101"/>
        <end position="128"/>
    </location>
</feature>